<comment type="similarity">
    <text evidence="4 5">Belongs to the RNA methyltransferase RlmH family.</text>
</comment>
<dbReference type="Pfam" id="PF02590">
    <property type="entry name" value="SPOUT_MTase"/>
    <property type="match status" value="1"/>
</dbReference>
<keyword evidence="7" id="KW-1185">Reference proteome</keyword>
<comment type="subcellular location">
    <subcellularLocation>
        <location evidence="5">Cytoplasm</location>
    </subcellularLocation>
</comment>
<comment type="caution">
    <text evidence="6">The sequence shown here is derived from an EMBL/GenBank/DDBJ whole genome shotgun (WGS) entry which is preliminary data.</text>
</comment>
<evidence type="ECO:0000313" key="6">
    <source>
        <dbReference type="EMBL" id="KTD30629.1"/>
    </source>
</evidence>
<evidence type="ECO:0000256" key="2">
    <source>
        <dbReference type="ARBA" id="ARBA00022679"/>
    </source>
</evidence>
<dbReference type="CDD" id="cd18081">
    <property type="entry name" value="RlmH-like"/>
    <property type="match status" value="1"/>
</dbReference>
<dbReference type="HAMAP" id="MF_00658">
    <property type="entry name" value="23SrRNA_methyltr_H"/>
    <property type="match status" value="1"/>
</dbReference>
<dbReference type="NCBIfam" id="TIGR00246">
    <property type="entry name" value="tRNA_RlmH_YbeA"/>
    <property type="match status" value="1"/>
</dbReference>
<feature type="binding site" evidence="5">
    <location>
        <position position="106"/>
    </location>
    <ligand>
        <name>S-adenosyl-L-methionine</name>
        <dbReference type="ChEBI" id="CHEBI:59789"/>
    </ligand>
</feature>
<keyword evidence="5" id="KW-0963">Cytoplasm</keyword>
<dbReference type="PATRIC" id="fig|466.6.peg.473"/>
<protein>
    <recommendedName>
        <fullName evidence="5">Ribosomal RNA large subunit methyltransferase H</fullName>
        <ecNumber evidence="5">2.1.1.177</ecNumber>
    </recommendedName>
    <alternativeName>
        <fullName evidence="5">23S rRNA (pseudouridine1915-N3)-methyltransferase</fullName>
    </alternativeName>
    <alternativeName>
        <fullName evidence="5">23S rRNA m3Psi1915 methyltransferase</fullName>
    </alternativeName>
    <alternativeName>
        <fullName evidence="5">rRNA (pseudouridine-N3-)-methyltransferase RlmH</fullName>
    </alternativeName>
</protein>
<dbReference type="STRING" id="466.Lmac_0445"/>
<dbReference type="InterPro" id="IPR029026">
    <property type="entry name" value="tRNA_m1G_MTases_N"/>
</dbReference>
<dbReference type="InterPro" id="IPR029028">
    <property type="entry name" value="Alpha/beta_knot_MTases"/>
</dbReference>
<accession>A0A0W0WE54</accession>
<comment type="function">
    <text evidence="5">Specifically methylates the pseudouridine at position 1915 (m3Psi1915) in 23S rRNA.</text>
</comment>
<dbReference type="Proteomes" id="UP000054908">
    <property type="component" value="Unassembled WGS sequence"/>
</dbReference>
<dbReference type="Gene3D" id="3.40.1280.10">
    <property type="match status" value="1"/>
</dbReference>
<evidence type="ECO:0000256" key="4">
    <source>
        <dbReference type="ARBA" id="ARBA00038303"/>
    </source>
</evidence>
<keyword evidence="3 5" id="KW-0949">S-adenosyl-L-methionine</keyword>
<keyword evidence="1 5" id="KW-0489">Methyltransferase</keyword>
<comment type="subunit">
    <text evidence="5">Homodimer.</text>
</comment>
<dbReference type="PANTHER" id="PTHR33603:SF1">
    <property type="entry name" value="RIBOSOMAL RNA LARGE SUBUNIT METHYLTRANSFERASE H"/>
    <property type="match status" value="1"/>
</dbReference>
<organism evidence="6 7">
    <name type="scientific">Legionella maceachernii</name>
    <dbReference type="NCBI Taxonomy" id="466"/>
    <lineage>
        <taxon>Bacteria</taxon>
        <taxon>Pseudomonadati</taxon>
        <taxon>Pseudomonadota</taxon>
        <taxon>Gammaproteobacteria</taxon>
        <taxon>Legionellales</taxon>
        <taxon>Legionellaceae</taxon>
        <taxon>Legionella</taxon>
    </lineage>
</organism>
<dbReference type="GO" id="GO:0005737">
    <property type="term" value="C:cytoplasm"/>
    <property type="evidence" value="ECO:0007669"/>
    <property type="project" value="UniProtKB-SubCell"/>
</dbReference>
<keyword evidence="2 5" id="KW-0808">Transferase</keyword>
<reference evidence="6 7" key="1">
    <citation type="submission" date="2015-11" db="EMBL/GenBank/DDBJ databases">
        <title>Genomic analysis of 38 Legionella species identifies large and diverse effector repertoires.</title>
        <authorList>
            <person name="Burstein D."/>
            <person name="Amaro F."/>
            <person name="Zusman T."/>
            <person name="Lifshitz Z."/>
            <person name="Cohen O."/>
            <person name="Gilbert J.A."/>
            <person name="Pupko T."/>
            <person name="Shuman H.A."/>
            <person name="Segal G."/>
        </authorList>
    </citation>
    <scope>NUCLEOTIDE SEQUENCE [LARGE SCALE GENOMIC DNA]</scope>
    <source>
        <strain evidence="6 7">PX-1-G2-E2</strain>
    </source>
</reference>
<name>A0A0W0WE54_9GAMM</name>
<gene>
    <name evidence="5" type="primary">rlmH</name>
    <name evidence="6" type="ORF">Lmac_0445</name>
</gene>
<dbReference type="EC" id="2.1.1.177" evidence="5"/>
<dbReference type="PIRSF" id="PIRSF004505">
    <property type="entry name" value="MT_bac"/>
    <property type="match status" value="1"/>
</dbReference>
<evidence type="ECO:0000256" key="5">
    <source>
        <dbReference type="HAMAP-Rule" id="MF_00658"/>
    </source>
</evidence>
<evidence type="ECO:0000256" key="1">
    <source>
        <dbReference type="ARBA" id="ARBA00022603"/>
    </source>
</evidence>
<evidence type="ECO:0000256" key="3">
    <source>
        <dbReference type="ARBA" id="ARBA00022691"/>
    </source>
</evidence>
<sequence>MMIKITLIACGNKMPTWVNSAVSEFTKRLQEFAQFNLIEIPLAKRGKSSDLTRILEKEAALIVHAIPQSARVIALDMGGESFSSEKLALKLEQLQQIKSHLCFLIGGPEGLLTSILAKADERWSLSQLTLPHPLVRIILLETLYRAWSIIHNHPYHK</sequence>
<dbReference type="SUPFAM" id="SSF75217">
    <property type="entry name" value="alpha/beta knot"/>
    <property type="match status" value="1"/>
</dbReference>
<evidence type="ECO:0000313" key="7">
    <source>
        <dbReference type="Proteomes" id="UP000054908"/>
    </source>
</evidence>
<comment type="catalytic activity">
    <reaction evidence="5">
        <text>pseudouridine(1915) in 23S rRNA + S-adenosyl-L-methionine = N(3)-methylpseudouridine(1915) in 23S rRNA + S-adenosyl-L-homocysteine + H(+)</text>
        <dbReference type="Rhea" id="RHEA:42752"/>
        <dbReference type="Rhea" id="RHEA-COMP:10221"/>
        <dbReference type="Rhea" id="RHEA-COMP:10222"/>
        <dbReference type="ChEBI" id="CHEBI:15378"/>
        <dbReference type="ChEBI" id="CHEBI:57856"/>
        <dbReference type="ChEBI" id="CHEBI:59789"/>
        <dbReference type="ChEBI" id="CHEBI:65314"/>
        <dbReference type="ChEBI" id="CHEBI:74486"/>
        <dbReference type="EC" id="2.1.1.177"/>
    </reaction>
</comment>
<dbReference type="PANTHER" id="PTHR33603">
    <property type="entry name" value="METHYLTRANSFERASE"/>
    <property type="match status" value="1"/>
</dbReference>
<feature type="binding site" evidence="5">
    <location>
        <position position="75"/>
    </location>
    <ligand>
        <name>S-adenosyl-L-methionine</name>
        <dbReference type="ChEBI" id="CHEBI:59789"/>
    </ligand>
</feature>
<dbReference type="InterPro" id="IPR003742">
    <property type="entry name" value="RlmH-like"/>
</dbReference>
<dbReference type="GO" id="GO:0070038">
    <property type="term" value="F:rRNA (pseudouridine-N3-)-methyltransferase activity"/>
    <property type="evidence" value="ECO:0007669"/>
    <property type="project" value="UniProtKB-UniRule"/>
</dbReference>
<proteinExistence type="inferred from homology"/>
<keyword evidence="5" id="KW-0698">rRNA processing</keyword>
<feature type="binding site" evidence="5">
    <location>
        <begin position="125"/>
        <end position="130"/>
    </location>
    <ligand>
        <name>S-adenosyl-L-methionine</name>
        <dbReference type="ChEBI" id="CHEBI:59789"/>
    </ligand>
</feature>
<dbReference type="NCBIfam" id="NF000986">
    <property type="entry name" value="PRK00103.1-4"/>
    <property type="match status" value="1"/>
</dbReference>
<dbReference type="EMBL" id="LNYL01000010">
    <property type="protein sequence ID" value="KTD30629.1"/>
    <property type="molecule type" value="Genomic_DNA"/>
</dbReference>
<dbReference type="AlphaFoldDB" id="A0A0W0WE54"/>